<dbReference type="PANTHER" id="PTHR11067:SF9">
    <property type="entry name" value="INOSINE TRIPHOSPHATE PYROPHOSPHATASE"/>
    <property type="match status" value="1"/>
</dbReference>
<evidence type="ECO:0000313" key="12">
    <source>
        <dbReference type="Proteomes" id="UP001164743"/>
    </source>
</evidence>
<keyword evidence="8" id="KW-0539">Nucleus</keyword>
<evidence type="ECO:0000256" key="1">
    <source>
        <dbReference type="ARBA" id="ARBA00008023"/>
    </source>
</evidence>
<accession>A0ABY7CH60</accession>
<evidence type="ECO:0000256" key="4">
    <source>
        <dbReference type="ARBA" id="ARBA00022741"/>
    </source>
</evidence>
<keyword evidence="2 8" id="KW-0963">Cytoplasm</keyword>
<dbReference type="GeneID" id="77809751"/>
<comment type="subcellular location">
    <subcellularLocation>
        <location evidence="8">Cytoplasm</location>
    </subcellularLocation>
    <subcellularLocation>
        <location evidence="8">Nucleus</location>
    </subcellularLocation>
</comment>
<feature type="binding site" evidence="8">
    <location>
        <begin position="72"/>
        <end position="77"/>
    </location>
    <ligand>
        <name>ITP</name>
        <dbReference type="ChEBI" id="CHEBI:61402"/>
    </ligand>
</feature>
<dbReference type="NCBIfam" id="TIGR00042">
    <property type="entry name" value="RdgB/HAM1 family non-canonical purine NTP pyrophosphatase"/>
    <property type="match status" value="1"/>
</dbReference>
<dbReference type="InterPro" id="IPR002637">
    <property type="entry name" value="RdgB/HAM1"/>
</dbReference>
<evidence type="ECO:0000256" key="9">
    <source>
        <dbReference type="RuleBase" id="RU003781"/>
    </source>
</evidence>
<evidence type="ECO:0000256" key="2">
    <source>
        <dbReference type="ARBA" id="ARBA00022490"/>
    </source>
</evidence>
<feature type="compositionally biased region" description="Polar residues" evidence="10">
    <location>
        <begin position="15"/>
        <end position="24"/>
    </location>
</feature>
<dbReference type="EMBL" id="CP110425">
    <property type="protein sequence ID" value="WAQ84556.1"/>
    <property type="molecule type" value="Genomic_DNA"/>
</dbReference>
<feature type="binding site" evidence="8">
    <location>
        <begin position="211"/>
        <end position="214"/>
    </location>
    <ligand>
        <name>ITP</name>
        <dbReference type="ChEBI" id="CHEBI:61402"/>
    </ligand>
</feature>
<keyword evidence="8" id="KW-0464">Manganese</keyword>
<dbReference type="RefSeq" id="XP_053020111.1">
    <property type="nucleotide sequence ID" value="XM_053168856.1"/>
</dbReference>
<keyword evidence="5 8" id="KW-0378">Hydrolase</keyword>
<comment type="catalytic activity">
    <reaction evidence="8">
        <text>ITP + H2O = IMP + diphosphate + H(+)</text>
        <dbReference type="Rhea" id="RHEA:29399"/>
        <dbReference type="ChEBI" id="CHEBI:15377"/>
        <dbReference type="ChEBI" id="CHEBI:15378"/>
        <dbReference type="ChEBI" id="CHEBI:33019"/>
        <dbReference type="ChEBI" id="CHEBI:58053"/>
        <dbReference type="ChEBI" id="CHEBI:61402"/>
        <dbReference type="EC" id="3.6.1.66"/>
    </reaction>
</comment>
<dbReference type="EC" id="3.6.1.66" evidence="8"/>
<dbReference type="HAMAP" id="MF_03148">
    <property type="entry name" value="HAM1_NTPase"/>
    <property type="match status" value="1"/>
</dbReference>
<feature type="binding site" evidence="8">
    <location>
        <position position="108"/>
    </location>
    <ligand>
        <name>Mg(2+)</name>
        <dbReference type="ChEBI" id="CHEBI:18420"/>
    </ligand>
</feature>
<comment type="catalytic activity">
    <reaction evidence="8">
        <text>XTP + H2O = XMP + diphosphate + H(+)</text>
        <dbReference type="Rhea" id="RHEA:28610"/>
        <dbReference type="ChEBI" id="CHEBI:15377"/>
        <dbReference type="ChEBI" id="CHEBI:15378"/>
        <dbReference type="ChEBI" id="CHEBI:33019"/>
        <dbReference type="ChEBI" id="CHEBI:57464"/>
        <dbReference type="ChEBI" id="CHEBI:61314"/>
        <dbReference type="EC" id="3.6.1.66"/>
    </reaction>
</comment>
<feature type="binding site" evidence="8">
    <location>
        <begin position="239"/>
        <end position="240"/>
    </location>
    <ligand>
        <name>ITP</name>
        <dbReference type="ChEBI" id="CHEBI:61402"/>
    </ligand>
</feature>
<name>A0ABY7CH60_9BASI</name>
<feature type="binding site" evidence="8">
    <location>
        <position position="136"/>
    </location>
    <ligand>
        <name>Mg(2+)</name>
        <dbReference type="ChEBI" id="CHEBI:18420"/>
    </ligand>
</feature>
<feature type="binding site" evidence="8">
    <location>
        <position position="120"/>
    </location>
    <ligand>
        <name>ITP</name>
        <dbReference type="ChEBI" id="CHEBI:61402"/>
    </ligand>
</feature>
<evidence type="ECO:0000256" key="3">
    <source>
        <dbReference type="ARBA" id="ARBA00022723"/>
    </source>
</evidence>
<dbReference type="Pfam" id="PF01725">
    <property type="entry name" value="Ham1p_like"/>
    <property type="match status" value="1"/>
</dbReference>
<comment type="subunit">
    <text evidence="8">Homodimer.</text>
</comment>
<dbReference type="Proteomes" id="UP001164743">
    <property type="component" value="Chromosome 5A"/>
</dbReference>
<proteinExistence type="inferred from homology"/>
<evidence type="ECO:0000256" key="6">
    <source>
        <dbReference type="ARBA" id="ARBA00022842"/>
    </source>
</evidence>
<dbReference type="Gene3D" id="3.90.950.10">
    <property type="match status" value="1"/>
</dbReference>
<comment type="cofactor">
    <cofactor evidence="8">
        <name>Mg(2+)</name>
        <dbReference type="ChEBI" id="CHEBI:18420"/>
    </cofactor>
    <cofactor evidence="8">
        <name>Mn(2+)</name>
        <dbReference type="ChEBI" id="CHEBI:29035"/>
    </cofactor>
    <text evidence="8">Binds 1 divalent metal cation per subunit; can use either Mg(2+) or Mn(2+).</text>
</comment>
<keyword evidence="3 8" id="KW-0479">Metal-binding</keyword>
<evidence type="ECO:0000313" key="11">
    <source>
        <dbReference type="EMBL" id="WAQ84556.1"/>
    </source>
</evidence>
<evidence type="ECO:0000256" key="7">
    <source>
        <dbReference type="ARBA" id="ARBA00023080"/>
    </source>
</evidence>
<feature type="binding site" evidence="8">
    <location>
        <position position="234"/>
    </location>
    <ligand>
        <name>ITP</name>
        <dbReference type="ChEBI" id="CHEBI:61402"/>
    </ligand>
</feature>
<dbReference type="SUPFAM" id="SSF52972">
    <property type="entry name" value="ITPase-like"/>
    <property type="match status" value="1"/>
</dbReference>
<comment type="catalytic activity">
    <reaction evidence="8">
        <text>dITP + H2O = dIMP + diphosphate + H(+)</text>
        <dbReference type="Rhea" id="RHEA:28342"/>
        <dbReference type="ChEBI" id="CHEBI:15377"/>
        <dbReference type="ChEBI" id="CHEBI:15378"/>
        <dbReference type="ChEBI" id="CHEBI:33019"/>
        <dbReference type="ChEBI" id="CHEBI:61194"/>
        <dbReference type="ChEBI" id="CHEBI:61382"/>
        <dbReference type="EC" id="3.6.1.66"/>
    </reaction>
</comment>
<dbReference type="CDD" id="cd00515">
    <property type="entry name" value="HAM1"/>
    <property type="match status" value="1"/>
</dbReference>
<organism evidence="11 12">
    <name type="scientific">Puccinia triticina</name>
    <dbReference type="NCBI Taxonomy" id="208348"/>
    <lineage>
        <taxon>Eukaryota</taxon>
        <taxon>Fungi</taxon>
        <taxon>Dikarya</taxon>
        <taxon>Basidiomycota</taxon>
        <taxon>Pucciniomycotina</taxon>
        <taxon>Pucciniomycetes</taxon>
        <taxon>Pucciniales</taxon>
        <taxon>Pucciniaceae</taxon>
        <taxon>Puccinia</taxon>
    </lineage>
</organism>
<keyword evidence="7 8" id="KW-0546">Nucleotide metabolism</keyword>
<dbReference type="InterPro" id="IPR027502">
    <property type="entry name" value="ITPase"/>
</dbReference>
<dbReference type="InterPro" id="IPR029001">
    <property type="entry name" value="ITPase-like_fam"/>
</dbReference>
<sequence>MTGERGNPGDRRPSCLTNQLSPVSGQPGRLPPGHARIRRRARDTADQQPNRTPHHLVAGRKMTLPLKLVFVTGNANKLREVKKILCADVSSENSLKIEVESKALDLPEVQGSTQDVAREKSKAAAKLIGGPCITEDTALCFKAMDGLPGPYIKWFLEKLGLDGLNKMLQGFASTEATALCTFAYCEPGKEPILFEGATEGNIVPARGLANFGWDPIFEVTGTGMTYAEMSAEQKNSLSHRSKALDKLRNHFSN</sequence>
<reference evidence="11" key="1">
    <citation type="submission" date="2022-10" db="EMBL/GenBank/DDBJ databases">
        <title>Puccinia triticina Genome sequencing and assembly.</title>
        <authorList>
            <person name="Li C."/>
        </authorList>
    </citation>
    <scope>NUCLEOTIDE SEQUENCE</scope>
    <source>
        <strain evidence="11">Pt15</strain>
    </source>
</reference>
<comment type="similarity">
    <text evidence="1 8 9">Belongs to the HAM1 NTPase family.</text>
</comment>
<keyword evidence="6 8" id="KW-0460">Magnesium</keyword>
<evidence type="ECO:0000256" key="8">
    <source>
        <dbReference type="HAMAP-Rule" id="MF_03148"/>
    </source>
</evidence>
<protein>
    <recommendedName>
        <fullName evidence="8">Inosine triphosphate pyrophosphatase</fullName>
        <shortName evidence="8">ITPase</shortName>
        <shortName evidence="8">Inosine triphosphatase</shortName>
        <ecNumber evidence="8">3.6.1.66</ecNumber>
    </recommendedName>
    <alternativeName>
        <fullName evidence="8">Non-canonical purine NTP pyrophosphatase</fullName>
    </alternativeName>
    <alternativeName>
        <fullName evidence="8">Non-standard purine NTP pyrophosphatase</fullName>
    </alternativeName>
    <alternativeName>
        <fullName evidence="8">Nucleoside-triphosphate diphosphatase</fullName>
    </alternativeName>
    <alternativeName>
        <fullName evidence="8">Nucleoside-triphosphate pyrophosphatase</fullName>
        <shortName evidence="8">NTPase</shortName>
    </alternativeName>
    <alternativeName>
        <fullName evidence="8">XTP/dITP diphosphatase</fullName>
    </alternativeName>
</protein>
<dbReference type="PANTHER" id="PTHR11067">
    <property type="entry name" value="INOSINE TRIPHOSPHATE PYROPHOSPHATASE/HAM1 PROTEIN"/>
    <property type="match status" value="1"/>
</dbReference>
<keyword evidence="12" id="KW-1185">Reference proteome</keyword>
<keyword evidence="4 8" id="KW-0547">Nucleotide-binding</keyword>
<gene>
    <name evidence="11" type="ORF">PtA15_5A126</name>
</gene>
<evidence type="ECO:0000256" key="10">
    <source>
        <dbReference type="SAM" id="MobiDB-lite"/>
    </source>
</evidence>
<feature type="binding site" evidence="8">
    <location>
        <begin position="136"/>
        <end position="137"/>
    </location>
    <ligand>
        <name>ITP</name>
        <dbReference type="ChEBI" id="CHEBI:61402"/>
    </ligand>
</feature>
<feature type="region of interest" description="Disordered" evidence="10">
    <location>
        <begin position="1"/>
        <end position="54"/>
    </location>
</feature>
<comment type="function">
    <text evidence="8">Pyrophosphatase that hydrolyzes non-canonical purine nucleotides such as inosine triphosphate (ITP), deoxyinosine triphosphate (dITP) or xanthosine 5'-triphosphate (XTP) to their respective monophosphate derivatives. The enzyme does not distinguish between the deoxy- and ribose forms. Probably excludes non-canonical purines from RNA and DNA precursor pools, thus preventing their incorporation into RNA and DNA and avoiding chromosomal lesions.</text>
</comment>
<evidence type="ECO:0000256" key="5">
    <source>
        <dbReference type="ARBA" id="ARBA00022801"/>
    </source>
</evidence>